<evidence type="ECO:0000313" key="2">
    <source>
        <dbReference type="Proteomes" id="UP000008152"/>
    </source>
</evidence>
<dbReference type="KEGG" id="vha:VIBHAR_04788"/>
<reference evidence="1 2" key="1">
    <citation type="submission" date="2007-08" db="EMBL/GenBank/DDBJ databases">
        <authorList>
            <consortium name="The Vibrio harveyi Genome Sequencing Project"/>
            <person name="Bassler B."/>
            <person name="Clifton S.W."/>
            <person name="Fulton L."/>
            <person name="Delehaunty K."/>
            <person name="Fronick C."/>
            <person name="Harrison M."/>
            <person name="Markivic C."/>
            <person name="Fulton R."/>
            <person name="Tin-Wollam A.-M."/>
            <person name="Shah N."/>
            <person name="Pepin K."/>
            <person name="Nash W."/>
            <person name="Thiruvilangam P."/>
            <person name="Bhonagiri V."/>
            <person name="Waters C."/>
            <person name="Tu K.C."/>
            <person name="Irgon J."/>
            <person name="Wilson R.K."/>
        </authorList>
    </citation>
    <scope>NUCLEOTIDE SEQUENCE [LARGE SCALE GENOMIC DNA]</scope>
    <source>
        <strain evidence="2">ATCC BAA-1116 / BB120</strain>
    </source>
</reference>
<protein>
    <submittedName>
        <fullName evidence="1">Uncharacterized protein</fullName>
    </submittedName>
</protein>
<organism evidence="1 2">
    <name type="scientific">Vibrio campbellii (strain ATCC BAA-1116)</name>
    <dbReference type="NCBI Taxonomy" id="2902295"/>
    <lineage>
        <taxon>Bacteria</taxon>
        <taxon>Pseudomonadati</taxon>
        <taxon>Pseudomonadota</taxon>
        <taxon>Gammaproteobacteria</taxon>
        <taxon>Vibrionales</taxon>
        <taxon>Vibrionaceae</taxon>
        <taxon>Vibrio</taxon>
    </lineage>
</organism>
<gene>
    <name evidence="1" type="ordered locus">VIBHAR_04788</name>
</gene>
<dbReference type="PATRIC" id="fig|338187.36.peg.3676"/>
<sequence>MPCITIVEQLSPSLCLQDELKLIHFPLKKTPIREPWFK</sequence>
<dbReference type="Proteomes" id="UP000008152">
    <property type="component" value="Chromosome II"/>
</dbReference>
<name>A7N5U7_VIBC1</name>
<accession>A7N5U7</accession>
<dbReference type="EMBL" id="CP000790">
    <property type="protein sequence ID" value="ABU72697.1"/>
    <property type="molecule type" value="Genomic_DNA"/>
</dbReference>
<dbReference type="AlphaFoldDB" id="A7N5U7"/>
<proteinExistence type="predicted"/>
<evidence type="ECO:0000313" key="1">
    <source>
        <dbReference type="EMBL" id="ABU72697.1"/>
    </source>
</evidence>